<dbReference type="InterPro" id="IPR004485">
    <property type="entry name" value="Cobalamin_biosynth_CobD/CbiB"/>
</dbReference>
<evidence type="ECO:0000256" key="2">
    <source>
        <dbReference type="ARBA" id="ARBA00004953"/>
    </source>
</evidence>
<comment type="function">
    <text evidence="9">Converts cobyric acid to cobinamide by the addition of aminopropanol on the F carboxylic group.</text>
</comment>
<dbReference type="GO" id="GO:0009236">
    <property type="term" value="P:cobalamin biosynthetic process"/>
    <property type="evidence" value="ECO:0007669"/>
    <property type="project" value="UniProtKB-UniRule"/>
</dbReference>
<reference evidence="10 11" key="1">
    <citation type="submission" date="2016-10" db="EMBL/GenBank/DDBJ databases">
        <authorList>
            <person name="de Groot N.N."/>
        </authorList>
    </citation>
    <scope>NUCLEOTIDE SEQUENCE [LARGE SCALE GENOMIC DNA]</scope>
    <source>
        <strain evidence="10 11">CGMCC 1.9157</strain>
    </source>
</reference>
<proteinExistence type="inferred from homology"/>
<keyword evidence="11" id="KW-1185">Reference proteome</keyword>
<dbReference type="GO" id="GO:0015420">
    <property type="term" value="F:ABC-type vitamin B12 transporter activity"/>
    <property type="evidence" value="ECO:0007669"/>
    <property type="project" value="UniProtKB-UniRule"/>
</dbReference>
<feature type="transmembrane region" description="Helical" evidence="9">
    <location>
        <begin position="59"/>
        <end position="80"/>
    </location>
</feature>
<keyword evidence="5 9" id="KW-0169">Cobalamin biosynthesis</keyword>
<evidence type="ECO:0000313" key="11">
    <source>
        <dbReference type="Proteomes" id="UP000199236"/>
    </source>
</evidence>
<evidence type="ECO:0000313" key="10">
    <source>
        <dbReference type="EMBL" id="SFO57465.1"/>
    </source>
</evidence>
<dbReference type="STRING" id="655353.SAMN04488056_108147"/>
<feature type="transmembrane region" description="Helical" evidence="9">
    <location>
        <begin position="166"/>
        <end position="187"/>
    </location>
</feature>
<sequence length="331" mass="36076">MIPFGGLFAGAVLLALLLDAVFGEPDWLWRRMPHPVVFFGKAISFFETRFNRPKDQSALLGRLAGTFSLAILLLLGCALGTGIQLGLMELGGVGGVLIAVIASTLLAQKSLYEHVERVAVPLSQSDLQGARAAVSMIVGRDTSKLDEAGVTRAAIESLAENYSDGIVAPLFWLVLFGLPGLICYKIVNTADSMIGHRNERYLYFGWAAARLDDVLNLIPARLTMILLLFSPVSLHRSRTVAFQSWTRFFADARRHRSPNAGWPEGAMARRLDIALSGPRYYEGVLVDEPFVNDTGRRQIGADDIVLALKLYGRACQCQFVIVALLGTGALI</sequence>
<dbReference type="HAMAP" id="MF_00024">
    <property type="entry name" value="CobD_CbiB"/>
    <property type="match status" value="1"/>
</dbReference>
<gene>
    <name evidence="9" type="primary">cobD</name>
    <name evidence="10" type="ORF">SAMN04488056_108147</name>
</gene>
<evidence type="ECO:0000256" key="1">
    <source>
        <dbReference type="ARBA" id="ARBA00004651"/>
    </source>
</evidence>
<dbReference type="Proteomes" id="UP000199236">
    <property type="component" value="Unassembled WGS sequence"/>
</dbReference>
<dbReference type="Pfam" id="PF03186">
    <property type="entry name" value="CobD_Cbib"/>
    <property type="match status" value="1"/>
</dbReference>
<keyword evidence="7 9" id="KW-1133">Transmembrane helix</keyword>
<keyword evidence="4 9" id="KW-1003">Cell membrane</keyword>
<evidence type="ECO:0000256" key="7">
    <source>
        <dbReference type="ARBA" id="ARBA00022989"/>
    </source>
</evidence>
<evidence type="ECO:0000256" key="5">
    <source>
        <dbReference type="ARBA" id="ARBA00022573"/>
    </source>
</evidence>
<dbReference type="RefSeq" id="WP_244544718.1">
    <property type="nucleotide sequence ID" value="NZ_FOVR01000008.1"/>
</dbReference>
<dbReference type="NCBIfam" id="TIGR00380">
    <property type="entry name" value="cobal_cbiB"/>
    <property type="match status" value="1"/>
</dbReference>
<dbReference type="GO" id="GO:0048472">
    <property type="term" value="F:threonine-phosphate decarboxylase activity"/>
    <property type="evidence" value="ECO:0007669"/>
    <property type="project" value="InterPro"/>
</dbReference>
<protein>
    <recommendedName>
        <fullName evidence="9">Cobalamin biosynthesis protein CobD</fullName>
    </recommendedName>
</protein>
<dbReference type="GO" id="GO:0005886">
    <property type="term" value="C:plasma membrane"/>
    <property type="evidence" value="ECO:0007669"/>
    <property type="project" value="UniProtKB-SubCell"/>
</dbReference>
<comment type="subcellular location">
    <subcellularLocation>
        <location evidence="1 9">Cell membrane</location>
        <topology evidence="1 9">Multi-pass membrane protein</topology>
    </subcellularLocation>
</comment>
<comment type="pathway">
    <text evidence="2 9">Cofactor biosynthesis; adenosylcobalamin biosynthesis.</text>
</comment>
<name>A0A1I5IA16_9HYPH</name>
<keyword evidence="8 9" id="KW-0472">Membrane</keyword>
<comment type="similarity">
    <text evidence="3 9">Belongs to the CobD/CbiB family.</text>
</comment>
<keyword evidence="6 9" id="KW-0812">Transmembrane</keyword>
<comment type="caution">
    <text evidence="9">Lacks conserved residue(s) required for the propagation of feature annotation.</text>
</comment>
<feature type="transmembrane region" description="Helical" evidence="9">
    <location>
        <begin position="87"/>
        <end position="107"/>
    </location>
</feature>
<dbReference type="UniPathway" id="UPA00148"/>
<dbReference type="AlphaFoldDB" id="A0A1I5IA16"/>
<dbReference type="PANTHER" id="PTHR34308:SF1">
    <property type="entry name" value="COBALAMIN BIOSYNTHESIS PROTEIN CBIB"/>
    <property type="match status" value="1"/>
</dbReference>
<evidence type="ECO:0000256" key="6">
    <source>
        <dbReference type="ARBA" id="ARBA00022692"/>
    </source>
</evidence>
<dbReference type="EMBL" id="FOVR01000008">
    <property type="protein sequence ID" value="SFO57465.1"/>
    <property type="molecule type" value="Genomic_DNA"/>
</dbReference>
<evidence type="ECO:0000256" key="9">
    <source>
        <dbReference type="HAMAP-Rule" id="MF_00024"/>
    </source>
</evidence>
<evidence type="ECO:0000256" key="8">
    <source>
        <dbReference type="ARBA" id="ARBA00023136"/>
    </source>
</evidence>
<evidence type="ECO:0000256" key="4">
    <source>
        <dbReference type="ARBA" id="ARBA00022475"/>
    </source>
</evidence>
<accession>A0A1I5IA16</accession>
<dbReference type="PANTHER" id="PTHR34308">
    <property type="entry name" value="COBALAMIN BIOSYNTHESIS PROTEIN CBIB"/>
    <property type="match status" value="1"/>
</dbReference>
<evidence type="ECO:0000256" key="3">
    <source>
        <dbReference type="ARBA" id="ARBA00006263"/>
    </source>
</evidence>
<organism evidence="10 11">
    <name type="scientific">Cohaesibacter marisflavi</name>
    <dbReference type="NCBI Taxonomy" id="655353"/>
    <lineage>
        <taxon>Bacteria</taxon>
        <taxon>Pseudomonadati</taxon>
        <taxon>Pseudomonadota</taxon>
        <taxon>Alphaproteobacteria</taxon>
        <taxon>Hyphomicrobiales</taxon>
        <taxon>Cohaesibacteraceae</taxon>
    </lineage>
</organism>